<gene>
    <name evidence="1" type="ORF">METZ01_LOCUS478376</name>
</gene>
<organism evidence="1">
    <name type="scientific">marine metagenome</name>
    <dbReference type="NCBI Taxonomy" id="408172"/>
    <lineage>
        <taxon>unclassified sequences</taxon>
        <taxon>metagenomes</taxon>
        <taxon>ecological metagenomes</taxon>
    </lineage>
</organism>
<dbReference type="EMBL" id="UINC01204683">
    <property type="protein sequence ID" value="SVE25522.1"/>
    <property type="molecule type" value="Genomic_DNA"/>
</dbReference>
<protein>
    <submittedName>
        <fullName evidence="1">Uncharacterized protein</fullName>
    </submittedName>
</protein>
<proteinExistence type="predicted"/>
<accession>A0A383C035</accession>
<reference evidence="1" key="1">
    <citation type="submission" date="2018-05" db="EMBL/GenBank/DDBJ databases">
        <authorList>
            <person name="Lanie J.A."/>
            <person name="Ng W.-L."/>
            <person name="Kazmierczak K.M."/>
            <person name="Andrzejewski T.M."/>
            <person name="Davidsen T.M."/>
            <person name="Wayne K.J."/>
            <person name="Tettelin H."/>
            <person name="Glass J.I."/>
            <person name="Rusch D."/>
            <person name="Podicherti R."/>
            <person name="Tsui H.-C.T."/>
            <person name="Winkler M.E."/>
        </authorList>
    </citation>
    <scope>NUCLEOTIDE SEQUENCE</scope>
</reference>
<sequence>MWHEFDTHVILVALPKNTTPKEVFIVKHGRKFTLDFL</sequence>
<dbReference type="AlphaFoldDB" id="A0A383C035"/>
<evidence type="ECO:0000313" key="1">
    <source>
        <dbReference type="EMBL" id="SVE25522.1"/>
    </source>
</evidence>
<name>A0A383C035_9ZZZZ</name>